<dbReference type="Proteomes" id="UP000008761">
    <property type="component" value="Unassembled WGS sequence"/>
</dbReference>
<reference evidence="1 2" key="1">
    <citation type="submission" date="2012-03" db="EMBL/GenBank/DDBJ databases">
        <title>The Genome Sequence of Bartonella alsatica IBS 382.</title>
        <authorList>
            <consortium name="The Broad Institute Genome Sequencing Platform"/>
            <consortium name="The Broad Institute Genome Sequencing Center for Infectious Disease"/>
            <person name="Feldgarden M."/>
            <person name="Kirby J."/>
            <person name="Kosoy M."/>
            <person name="Birtles R."/>
            <person name="Probert W.S."/>
            <person name="Chiaraviglio L."/>
            <person name="Young S.K."/>
            <person name="Zeng Q."/>
            <person name="Gargeya S."/>
            <person name="Fitzgerald M."/>
            <person name="Haas B."/>
            <person name="Abouelleil A."/>
            <person name="Alvarado L."/>
            <person name="Arachchi H.M."/>
            <person name="Berlin A."/>
            <person name="Chapman S.B."/>
            <person name="Gearin G."/>
            <person name="Goldberg J."/>
            <person name="Griggs A."/>
            <person name="Gujja S."/>
            <person name="Hansen M."/>
            <person name="Heiman D."/>
            <person name="Howarth C."/>
            <person name="Larimer J."/>
            <person name="Lui A."/>
            <person name="MacDonald P.J.P."/>
            <person name="McCowen C."/>
            <person name="Montmayeur A."/>
            <person name="Murphy C."/>
            <person name="Neiman D."/>
            <person name="Pearson M."/>
            <person name="Priest M."/>
            <person name="Roberts A."/>
            <person name="Saif S."/>
            <person name="Shea T."/>
            <person name="Sisk P."/>
            <person name="Stolte C."/>
            <person name="Sykes S."/>
            <person name="Wortman J."/>
            <person name="Nusbaum C."/>
            <person name="Birren B."/>
        </authorList>
    </citation>
    <scope>NUCLEOTIDE SEQUENCE [LARGE SCALE GENOMIC DNA]</scope>
    <source>
        <strain evidence="1 2">IBS 382</strain>
    </source>
</reference>
<dbReference type="InterPro" id="IPR030930">
    <property type="entry name" value="AIDA"/>
</dbReference>
<proteinExistence type="predicted"/>
<dbReference type="EMBL" id="AIME01000004">
    <property type="protein sequence ID" value="EJF75178.1"/>
    <property type="molecule type" value="Genomic_DNA"/>
</dbReference>
<dbReference type="HOGENOM" id="CLU_2231245_0_0_5"/>
<dbReference type="AlphaFoldDB" id="J0YKU6"/>
<comment type="caution">
    <text evidence="1">The sequence shown here is derived from an EMBL/GenBank/DDBJ whole genome shotgun (WGS) entry which is preliminary data.</text>
</comment>
<name>J0YKU6_9HYPH</name>
<accession>J0YKU6</accession>
<dbReference type="NCBIfam" id="TIGR04415">
    <property type="entry name" value="O_hepto_targRPT"/>
    <property type="match status" value="2"/>
</dbReference>
<evidence type="ECO:0000313" key="2">
    <source>
        <dbReference type="Proteomes" id="UP000008761"/>
    </source>
</evidence>
<sequence length="105" mass="10795">MTNIRNGGSISKGFALITKTPIPSNNSKIKDGGVEIVENGGSSIGSTVEKGGIQIVTRAGTAINTKVSGGKQFVFEEKSFVNLKNMEKSSSVYDSIVSGVDGAVG</sequence>
<dbReference type="Gene3D" id="2.160.20.20">
    <property type="match status" value="1"/>
</dbReference>
<gene>
    <name evidence="1" type="ORF">MEC_00654</name>
</gene>
<protein>
    <submittedName>
        <fullName evidence="1">Uncharacterized protein</fullName>
    </submittedName>
</protein>
<dbReference type="eggNOG" id="COG3468">
    <property type="taxonomic scope" value="Bacteria"/>
</dbReference>
<dbReference type="STRING" id="1094551.MEC_00654"/>
<organism evidence="1 2">
    <name type="scientific">Bartonella alsatica IBS 382</name>
    <dbReference type="NCBI Taxonomy" id="1094551"/>
    <lineage>
        <taxon>Bacteria</taxon>
        <taxon>Pseudomonadati</taxon>
        <taxon>Pseudomonadota</taxon>
        <taxon>Alphaproteobacteria</taxon>
        <taxon>Hyphomicrobiales</taxon>
        <taxon>Bartonellaceae</taxon>
        <taxon>Bartonella</taxon>
    </lineage>
</organism>
<dbReference type="InterPro" id="IPR012332">
    <property type="entry name" value="Autotransporter_pectin_lyase_C"/>
</dbReference>
<dbReference type="PATRIC" id="fig|1094551.3.peg.731"/>
<evidence type="ECO:0000313" key="1">
    <source>
        <dbReference type="EMBL" id="EJF75178.1"/>
    </source>
</evidence>
<dbReference type="RefSeq" id="WP_005865631.1">
    <property type="nucleotide sequence ID" value="NZ_JH725020.1"/>
</dbReference>